<accession>I2H5L1</accession>
<dbReference type="eggNOG" id="ENOG502QZJZ">
    <property type="taxonomic scope" value="Eukaryota"/>
</dbReference>
<dbReference type="InterPro" id="IPR001138">
    <property type="entry name" value="Zn2Cys6_DnaBD"/>
</dbReference>
<keyword evidence="2" id="KW-0479">Metal-binding</keyword>
<feature type="domain" description="Zn(2)-C6 fungal-type" evidence="7">
    <location>
        <begin position="140"/>
        <end position="173"/>
    </location>
</feature>
<gene>
    <name evidence="8" type="primary">TBLA0F01200</name>
    <name evidence="8" type="ORF">TBLA_0F01200</name>
</gene>
<dbReference type="HOGENOM" id="CLU_008153_0_0_1"/>
<dbReference type="InParanoid" id="I2H5L1"/>
<dbReference type="Gene3D" id="4.10.240.10">
    <property type="entry name" value="Zn(2)-C6 fungal-type DNA-binding domain"/>
    <property type="match status" value="1"/>
</dbReference>
<evidence type="ECO:0000256" key="1">
    <source>
        <dbReference type="ARBA" id="ARBA00004123"/>
    </source>
</evidence>
<dbReference type="OrthoDB" id="2123952at2759"/>
<dbReference type="STRING" id="1071380.I2H5L1"/>
<dbReference type="InterPro" id="IPR036864">
    <property type="entry name" value="Zn2-C6_fun-type_DNA-bd_sf"/>
</dbReference>
<evidence type="ECO:0000256" key="5">
    <source>
        <dbReference type="ARBA" id="ARBA00023242"/>
    </source>
</evidence>
<name>I2H5L1_HENB6</name>
<dbReference type="RefSeq" id="XP_004181182.1">
    <property type="nucleotide sequence ID" value="XM_004181134.1"/>
</dbReference>
<keyword evidence="9" id="KW-1185">Reference proteome</keyword>
<dbReference type="GO" id="GO:0003677">
    <property type="term" value="F:DNA binding"/>
    <property type="evidence" value="ECO:0007669"/>
    <property type="project" value="UniProtKB-KW"/>
</dbReference>
<evidence type="ECO:0000256" key="2">
    <source>
        <dbReference type="ARBA" id="ARBA00022723"/>
    </source>
</evidence>
<dbReference type="PANTHER" id="PTHR46910:SF3">
    <property type="entry name" value="HALOTOLERANCE PROTEIN 9-RELATED"/>
    <property type="match status" value="1"/>
</dbReference>
<dbReference type="CDD" id="cd12148">
    <property type="entry name" value="fungal_TF_MHR"/>
    <property type="match status" value="1"/>
</dbReference>
<comment type="subcellular location">
    <subcellularLocation>
        <location evidence="1">Nucleus</location>
    </subcellularLocation>
</comment>
<evidence type="ECO:0000313" key="8">
    <source>
        <dbReference type="EMBL" id="CCH61663.1"/>
    </source>
</evidence>
<dbReference type="PROSITE" id="PS00463">
    <property type="entry name" value="ZN2_CY6_FUNGAL_1"/>
    <property type="match status" value="1"/>
</dbReference>
<evidence type="ECO:0000256" key="3">
    <source>
        <dbReference type="ARBA" id="ARBA00022833"/>
    </source>
</evidence>
<feature type="region of interest" description="Disordered" evidence="6">
    <location>
        <begin position="99"/>
        <end position="126"/>
    </location>
</feature>
<dbReference type="InterPro" id="IPR007219">
    <property type="entry name" value="XnlR_reg_dom"/>
</dbReference>
<sequence>MNSNDNNNDQNTIPVNLNENSWFPAGSSLMRNNMTTESKITETTSGKDISMQTAIPHTLPLNQVNQSSLTTDNVSSNNIPNPIEKAFGIVEDYIRHTNQSNTNNQPMSINSPQMKRTATSPQQEKIQQDTYYSKKRATRACESCRKRKIKCDPVDPITNKCSNCTKFHMICVFDNRKRKATNANTNSNKLLKTMNPKSHESEDDQDDIEDHLHGNCQPLNTNDSSININLLHETKNEIDSLDQSNDRVLKIDRKVTMLYDQMAKMVWMMDKILSNNISNSNSNNSKLLDHGHFPVFKIYKTIIFSPSKIKWIKTQLSTPLAINNEDFILPIYKMSNISWKYSMIRSKKLMNFSSPTLIDNIPQLYPLPMKRTSEKLLKYGHPCFSSSITSIPIVEYDNVMTILNKYYDTRTSESTVPQETSPNHTNLSCSELFLLNITICLGASAVNMNSNNPTEDKFLNLNLTSSEIKCIENLSLLNSIYYCNKLAISTISNSTSVSNLITVQSLILLSHYLQISTNIELSSNILSIAIRYAIDLGLHLIDYYKDLDVNKSMQLLGLWWHLYSKDKLFSLILNRPPIIKKLDIQCLDDESFLNIIKKALIEKFKSNTIEINKMSDVKIGLNKISNYYDYFPLVLSYYTLQLSTISEEIFNTCFAINSMKLNSFDEILQKVNAINEKLLNWEYSLPPCLKIKSYKNYMTMLFSQNTVIFPPFHLDMVCSRILKCNYQLLYLKNVLSMFTLSFLIDNEDLFRKSSICIPRIYQQFINQNKDSSIKMLELLKCFDIKIHMWDELWYYFLTGVFTLSFYIIKNINGESSELPYLIKLLQNGHELFMADKSNIYLSSSIKWNVDTFFYTFILHHILNYVKFKYPNNDDFKFHDRPYEQIYSDIIKKTNRMKNIELNELICVLQNHKDHSPNTATSTTDDIANASINNDVHSPTLTLGIEISTPANEFDFNGLLKPLSTDFSSGLNLDSLIQLKTSDFMATWSELDEDSTPPLSYDSSLFPIEPINFSVNHTIFAGCEEEVTYTKKVHDINMILSSDDQSSDLNKFSIASDPFWVSYNKYFPKGNFFYDRDLFFANYDAYI</sequence>
<dbReference type="GO" id="GO:0045944">
    <property type="term" value="P:positive regulation of transcription by RNA polymerase II"/>
    <property type="evidence" value="ECO:0007669"/>
    <property type="project" value="UniProtKB-ARBA"/>
</dbReference>
<evidence type="ECO:0000313" key="9">
    <source>
        <dbReference type="Proteomes" id="UP000002866"/>
    </source>
</evidence>
<dbReference type="PANTHER" id="PTHR46910">
    <property type="entry name" value="TRANSCRIPTION FACTOR PDR1"/>
    <property type="match status" value="1"/>
</dbReference>
<proteinExistence type="predicted"/>
<dbReference type="EMBL" id="HE806321">
    <property type="protein sequence ID" value="CCH61663.1"/>
    <property type="molecule type" value="Genomic_DNA"/>
</dbReference>
<dbReference type="KEGG" id="tbl:TBLA_0F01200"/>
<dbReference type="OMA" id="DNMARFE"/>
<dbReference type="SMART" id="SM00066">
    <property type="entry name" value="GAL4"/>
    <property type="match status" value="1"/>
</dbReference>
<protein>
    <recommendedName>
        <fullName evidence="7">Zn(2)-C6 fungal-type domain-containing protein</fullName>
    </recommendedName>
</protein>
<evidence type="ECO:0000259" key="7">
    <source>
        <dbReference type="PROSITE" id="PS50048"/>
    </source>
</evidence>
<dbReference type="Pfam" id="PF00172">
    <property type="entry name" value="Zn_clus"/>
    <property type="match status" value="1"/>
</dbReference>
<dbReference type="CDD" id="cd00067">
    <property type="entry name" value="GAL4"/>
    <property type="match status" value="1"/>
</dbReference>
<dbReference type="SMART" id="SM00906">
    <property type="entry name" value="Fungal_trans"/>
    <property type="match status" value="1"/>
</dbReference>
<dbReference type="AlphaFoldDB" id="I2H5L1"/>
<evidence type="ECO:0000256" key="4">
    <source>
        <dbReference type="ARBA" id="ARBA00023125"/>
    </source>
</evidence>
<dbReference type="InterPro" id="IPR050987">
    <property type="entry name" value="AtrR-like"/>
</dbReference>
<dbReference type="GO" id="GO:0005634">
    <property type="term" value="C:nucleus"/>
    <property type="evidence" value="ECO:0007669"/>
    <property type="project" value="UniProtKB-SubCell"/>
</dbReference>
<keyword evidence="3" id="KW-0862">Zinc</keyword>
<dbReference type="SUPFAM" id="SSF57701">
    <property type="entry name" value="Zn2/Cys6 DNA-binding domain"/>
    <property type="match status" value="1"/>
</dbReference>
<dbReference type="GO" id="GO:0000981">
    <property type="term" value="F:DNA-binding transcription factor activity, RNA polymerase II-specific"/>
    <property type="evidence" value="ECO:0007669"/>
    <property type="project" value="InterPro"/>
</dbReference>
<keyword evidence="4" id="KW-0238">DNA-binding</keyword>
<feature type="region of interest" description="Disordered" evidence="6">
    <location>
        <begin position="183"/>
        <end position="207"/>
    </location>
</feature>
<keyword evidence="5" id="KW-0539">Nucleus</keyword>
<dbReference type="PROSITE" id="PS50048">
    <property type="entry name" value="ZN2_CY6_FUNGAL_2"/>
    <property type="match status" value="1"/>
</dbReference>
<organism evidence="8 9">
    <name type="scientific">Henningerozyma blattae (strain ATCC 34711 / CBS 6284 / DSM 70876 / NBRC 10599 / NRRL Y-10934 / UCD 77-7)</name>
    <name type="common">Yeast</name>
    <name type="synonym">Tetrapisispora blattae</name>
    <dbReference type="NCBI Taxonomy" id="1071380"/>
    <lineage>
        <taxon>Eukaryota</taxon>
        <taxon>Fungi</taxon>
        <taxon>Dikarya</taxon>
        <taxon>Ascomycota</taxon>
        <taxon>Saccharomycotina</taxon>
        <taxon>Saccharomycetes</taxon>
        <taxon>Saccharomycetales</taxon>
        <taxon>Saccharomycetaceae</taxon>
        <taxon>Henningerozyma</taxon>
    </lineage>
</organism>
<dbReference type="Pfam" id="PF04082">
    <property type="entry name" value="Fungal_trans"/>
    <property type="match status" value="1"/>
</dbReference>
<dbReference type="GeneID" id="14496772"/>
<reference evidence="8 9" key="1">
    <citation type="journal article" date="2011" name="Proc. Natl. Acad. Sci. U.S.A.">
        <title>Evolutionary erosion of yeast sex chromosomes by mating-type switching accidents.</title>
        <authorList>
            <person name="Gordon J.L."/>
            <person name="Armisen D."/>
            <person name="Proux-Wera E."/>
            <person name="Oheigeartaigh S.S."/>
            <person name="Byrne K.P."/>
            <person name="Wolfe K.H."/>
        </authorList>
    </citation>
    <scope>NUCLEOTIDE SEQUENCE [LARGE SCALE GENOMIC DNA]</scope>
    <source>
        <strain evidence="9">ATCC 34711 / CBS 6284 / DSM 70876 / NBRC 10599 / NRRL Y-10934 / UCD 77-7</strain>
    </source>
</reference>
<dbReference type="FunCoup" id="I2H5L1">
    <property type="interactions" value="391"/>
</dbReference>
<dbReference type="GO" id="GO:0008270">
    <property type="term" value="F:zinc ion binding"/>
    <property type="evidence" value="ECO:0007669"/>
    <property type="project" value="InterPro"/>
</dbReference>
<dbReference type="Proteomes" id="UP000002866">
    <property type="component" value="Chromosome 6"/>
</dbReference>
<dbReference type="GO" id="GO:0006351">
    <property type="term" value="P:DNA-templated transcription"/>
    <property type="evidence" value="ECO:0007669"/>
    <property type="project" value="InterPro"/>
</dbReference>
<evidence type="ECO:0000256" key="6">
    <source>
        <dbReference type="SAM" id="MobiDB-lite"/>
    </source>
</evidence>